<evidence type="ECO:0000313" key="1">
    <source>
        <dbReference type="EMBL" id="SFM12909.1"/>
    </source>
</evidence>
<dbReference type="Proteomes" id="UP000199048">
    <property type="component" value="Unassembled WGS sequence"/>
</dbReference>
<dbReference type="STRING" id="582667.SAMN05192568_102033"/>
<evidence type="ECO:0000313" key="2">
    <source>
        <dbReference type="Proteomes" id="UP000199048"/>
    </source>
</evidence>
<organism evidence="1 2">
    <name type="scientific">Methylobacterium pseudosasicola</name>
    <dbReference type="NCBI Taxonomy" id="582667"/>
    <lineage>
        <taxon>Bacteria</taxon>
        <taxon>Pseudomonadati</taxon>
        <taxon>Pseudomonadota</taxon>
        <taxon>Alphaproteobacteria</taxon>
        <taxon>Hyphomicrobiales</taxon>
        <taxon>Methylobacteriaceae</taxon>
        <taxon>Methylobacterium</taxon>
    </lineage>
</organism>
<sequence>MKHVIAGVFNSAPEKPFVLRESDNLALELIVEFRCRKKHNLMPRNYLNTVFDFVSF</sequence>
<name>A0A1I4NBQ9_9HYPH</name>
<protein>
    <submittedName>
        <fullName evidence="1">Uncharacterized protein</fullName>
    </submittedName>
</protein>
<proteinExistence type="predicted"/>
<gene>
    <name evidence="1" type="ORF">SAMN05192568_102033</name>
</gene>
<dbReference type="EMBL" id="FOTK01000020">
    <property type="protein sequence ID" value="SFM12909.1"/>
    <property type="molecule type" value="Genomic_DNA"/>
</dbReference>
<dbReference type="AlphaFoldDB" id="A0A1I4NBQ9"/>
<accession>A0A1I4NBQ9</accession>
<keyword evidence="2" id="KW-1185">Reference proteome</keyword>
<reference evidence="2" key="1">
    <citation type="submission" date="2016-10" db="EMBL/GenBank/DDBJ databases">
        <authorList>
            <person name="Varghese N."/>
            <person name="Submissions S."/>
        </authorList>
    </citation>
    <scope>NUCLEOTIDE SEQUENCE [LARGE SCALE GENOMIC DNA]</scope>
    <source>
        <strain evidence="2">BL36</strain>
    </source>
</reference>